<organism evidence="1 2">
    <name type="scientific">Eumeta variegata</name>
    <name type="common">Bagworm moth</name>
    <name type="synonym">Eumeta japonica</name>
    <dbReference type="NCBI Taxonomy" id="151549"/>
    <lineage>
        <taxon>Eukaryota</taxon>
        <taxon>Metazoa</taxon>
        <taxon>Ecdysozoa</taxon>
        <taxon>Arthropoda</taxon>
        <taxon>Hexapoda</taxon>
        <taxon>Insecta</taxon>
        <taxon>Pterygota</taxon>
        <taxon>Neoptera</taxon>
        <taxon>Endopterygota</taxon>
        <taxon>Lepidoptera</taxon>
        <taxon>Glossata</taxon>
        <taxon>Ditrysia</taxon>
        <taxon>Tineoidea</taxon>
        <taxon>Psychidae</taxon>
        <taxon>Oiketicinae</taxon>
        <taxon>Eumeta</taxon>
    </lineage>
</organism>
<comment type="caution">
    <text evidence="1">The sequence shown here is derived from an EMBL/GenBank/DDBJ whole genome shotgun (WGS) entry which is preliminary data.</text>
</comment>
<gene>
    <name evidence="1" type="ORF">EVAR_62473_1</name>
</gene>
<dbReference type="AlphaFoldDB" id="A0A4C1ZHI6"/>
<protein>
    <submittedName>
        <fullName evidence="1">Uncharacterized protein</fullName>
    </submittedName>
</protein>
<sequence>MCFFSIERRHPPRPYVVVFDVSTGGWRFSKIFRVYMRTHRRPRGRSQGAAVTRANATRAAHDLRRGVMPNKTNCENTNNQNGDVFRASAHRNENHMNVQNKILTEKIEAVRPRFISE</sequence>
<evidence type="ECO:0000313" key="2">
    <source>
        <dbReference type="Proteomes" id="UP000299102"/>
    </source>
</evidence>
<dbReference type="EMBL" id="BGZK01001898">
    <property type="protein sequence ID" value="GBP87966.1"/>
    <property type="molecule type" value="Genomic_DNA"/>
</dbReference>
<name>A0A4C1ZHI6_EUMVA</name>
<keyword evidence="2" id="KW-1185">Reference proteome</keyword>
<dbReference type="Proteomes" id="UP000299102">
    <property type="component" value="Unassembled WGS sequence"/>
</dbReference>
<proteinExistence type="predicted"/>
<evidence type="ECO:0000313" key="1">
    <source>
        <dbReference type="EMBL" id="GBP87966.1"/>
    </source>
</evidence>
<reference evidence="1 2" key="1">
    <citation type="journal article" date="2019" name="Commun. Biol.">
        <title>The bagworm genome reveals a unique fibroin gene that provides high tensile strength.</title>
        <authorList>
            <person name="Kono N."/>
            <person name="Nakamura H."/>
            <person name="Ohtoshi R."/>
            <person name="Tomita M."/>
            <person name="Numata K."/>
            <person name="Arakawa K."/>
        </authorList>
    </citation>
    <scope>NUCLEOTIDE SEQUENCE [LARGE SCALE GENOMIC DNA]</scope>
</reference>
<accession>A0A4C1ZHI6</accession>